<feature type="domain" description="Zn(2)-C6 fungal-type" evidence="7">
    <location>
        <begin position="26"/>
        <end position="56"/>
    </location>
</feature>
<dbReference type="EMBL" id="VIBQ01000017">
    <property type="protein sequence ID" value="KAB8360909.1"/>
    <property type="molecule type" value="Genomic_DNA"/>
</dbReference>
<comment type="caution">
    <text evidence="8">The sequence shown here is derived from an EMBL/GenBank/DDBJ whole genome shotgun (WGS) entry which is preliminary data.</text>
</comment>
<evidence type="ECO:0000313" key="9">
    <source>
        <dbReference type="Proteomes" id="UP000327013"/>
    </source>
</evidence>
<evidence type="ECO:0000256" key="1">
    <source>
        <dbReference type="ARBA" id="ARBA00022723"/>
    </source>
</evidence>
<keyword evidence="2" id="KW-0862">Zinc</keyword>
<organism evidence="8 9">
    <name type="scientific">Carpinus fangiana</name>
    <dbReference type="NCBI Taxonomy" id="176857"/>
    <lineage>
        <taxon>Eukaryota</taxon>
        <taxon>Viridiplantae</taxon>
        <taxon>Streptophyta</taxon>
        <taxon>Embryophyta</taxon>
        <taxon>Tracheophyta</taxon>
        <taxon>Spermatophyta</taxon>
        <taxon>Magnoliopsida</taxon>
        <taxon>eudicotyledons</taxon>
        <taxon>Gunneridae</taxon>
        <taxon>Pentapetalae</taxon>
        <taxon>rosids</taxon>
        <taxon>fabids</taxon>
        <taxon>Fagales</taxon>
        <taxon>Betulaceae</taxon>
        <taxon>Carpinus</taxon>
    </lineage>
</organism>
<dbReference type="PROSITE" id="PS00463">
    <property type="entry name" value="ZN2_CY6_FUNGAL_1"/>
    <property type="match status" value="1"/>
</dbReference>
<dbReference type="GO" id="GO:0000981">
    <property type="term" value="F:DNA-binding transcription factor activity, RNA polymerase II-specific"/>
    <property type="evidence" value="ECO:0007669"/>
    <property type="project" value="InterPro"/>
</dbReference>
<dbReference type="Proteomes" id="UP000327013">
    <property type="component" value="Unassembled WGS sequence"/>
</dbReference>
<proteinExistence type="predicted"/>
<dbReference type="InterPro" id="IPR001138">
    <property type="entry name" value="Zn2Cys6_DnaBD"/>
</dbReference>
<dbReference type="InterPro" id="IPR052360">
    <property type="entry name" value="Transcr_Regulatory_Proteins"/>
</dbReference>
<reference evidence="8 9" key="1">
    <citation type="submission" date="2019-06" db="EMBL/GenBank/DDBJ databases">
        <title>A chromosomal-level reference genome of Carpinus fangiana (Coryloideae, Betulaceae).</title>
        <authorList>
            <person name="Yang X."/>
            <person name="Wang Z."/>
            <person name="Zhang L."/>
            <person name="Hao G."/>
            <person name="Liu J."/>
            <person name="Yang Y."/>
        </authorList>
    </citation>
    <scope>NUCLEOTIDE SEQUENCE [LARGE SCALE GENOMIC DNA]</scope>
    <source>
        <strain evidence="8">Cfa_2016G</strain>
        <tissue evidence="8">Leaf</tissue>
    </source>
</reference>
<name>A0A5N6KYK0_9ROSI</name>
<dbReference type="GO" id="GO:0008270">
    <property type="term" value="F:zinc ion binding"/>
    <property type="evidence" value="ECO:0007669"/>
    <property type="project" value="InterPro"/>
</dbReference>
<evidence type="ECO:0000256" key="5">
    <source>
        <dbReference type="ARBA" id="ARBA00023163"/>
    </source>
</evidence>
<dbReference type="PRINTS" id="PR00755">
    <property type="entry name" value="AFLATOXINBRP"/>
</dbReference>
<keyword evidence="5" id="KW-0804">Transcription</keyword>
<keyword evidence="1" id="KW-0479">Metal-binding</keyword>
<dbReference type="AlphaFoldDB" id="A0A5N6KYK0"/>
<dbReference type="PANTHER" id="PTHR36206:SF12">
    <property type="entry name" value="ASPERCRYPTIN BIOSYNTHESIS CLUSTER-SPECIFIC TRANSCRIPTION REGULATOR ATNN-RELATED"/>
    <property type="match status" value="1"/>
</dbReference>
<evidence type="ECO:0000313" key="8">
    <source>
        <dbReference type="EMBL" id="KAB8360909.1"/>
    </source>
</evidence>
<keyword evidence="4" id="KW-0238">DNA-binding</keyword>
<accession>A0A5N6KYK0</accession>
<dbReference type="PANTHER" id="PTHR36206">
    <property type="entry name" value="ASPERCRYPTIN BIOSYNTHESIS CLUSTER-SPECIFIC TRANSCRIPTION REGULATOR ATNN-RELATED"/>
    <property type="match status" value="1"/>
</dbReference>
<dbReference type="PROSITE" id="PS50048">
    <property type="entry name" value="ZN2_CY6_FUNGAL_2"/>
    <property type="match status" value="1"/>
</dbReference>
<keyword evidence="3" id="KW-0805">Transcription regulation</keyword>
<dbReference type="Pfam" id="PF00172">
    <property type="entry name" value="Zn_clus"/>
    <property type="match status" value="1"/>
</dbReference>
<evidence type="ECO:0000256" key="2">
    <source>
        <dbReference type="ARBA" id="ARBA00022833"/>
    </source>
</evidence>
<keyword evidence="6" id="KW-0539">Nucleus</keyword>
<protein>
    <recommendedName>
        <fullName evidence="7">Zn(2)-C6 fungal-type domain-containing protein</fullName>
    </recommendedName>
</protein>
<keyword evidence="9" id="KW-1185">Reference proteome</keyword>
<dbReference type="InterPro" id="IPR036864">
    <property type="entry name" value="Zn2-C6_fun-type_DNA-bd_sf"/>
</dbReference>
<sequence length="609" mass="66874">MRTGAEWNVWWSPNLSVQTPRRVRTGCDSCKKSRVKCDEVKPTCNRCARRGDSCHYGSKTWTFEQSHHGQKNMEVSRGPFPIQVVTKKPMSREFFFQYLVPANSPYHSIECWNPMFVSRLQSEPAIAHLLTALSIVHRAYWIGGDDPAADLSGAYFSSINAAIRHLTNPKSPSPLLLRGCKDSKTLPLTTAQATLVETHFLATLLLAFCESTRSSTPEAIWPHIRSLVTLYQIRQQHTTSSPSTSAARATLDHAARLLAVSAGMTISSLSRPSTATSTPRTVSSVTPNLLPQIGCSFRTLAEAARTLENILLFWFLPLLRRPAPWITPLPPARALSLLQQWRVVFALQDVRSTLVSVEARRMGLQLGMHARAAGVAARCVAGGGRRGMWKGAVQGFEGVVGALEEVTAGYRGDGDPFALSVGLYRGLGLIPAAVFVVGYCTDEGLRGRALGVLRMLGGRWVEGKWNAGVAARVCEVVMEVERDVLAFRDGTGEEEEDMVWPVVRAESIECSLSSAVGSSATPTGEDETTAAKVVIMRVRCAVTAPTFSQETAQLDQVVREVLLDRADDRPQQSLGPCVQSWGYLHNDLYPTPYMQSEAFASEFMERYIS</sequence>
<gene>
    <name evidence="8" type="ORF">FH972_024642</name>
</gene>
<evidence type="ECO:0000259" key="7">
    <source>
        <dbReference type="PROSITE" id="PS50048"/>
    </source>
</evidence>
<evidence type="ECO:0000256" key="6">
    <source>
        <dbReference type="ARBA" id="ARBA00023242"/>
    </source>
</evidence>
<evidence type="ECO:0000256" key="4">
    <source>
        <dbReference type="ARBA" id="ARBA00023125"/>
    </source>
</evidence>
<dbReference type="Gene3D" id="4.10.240.10">
    <property type="entry name" value="Zn(2)-C6 fungal-type DNA-binding domain"/>
    <property type="match status" value="1"/>
</dbReference>
<evidence type="ECO:0000256" key="3">
    <source>
        <dbReference type="ARBA" id="ARBA00023015"/>
    </source>
</evidence>
<dbReference type="SUPFAM" id="SSF57701">
    <property type="entry name" value="Zn2/Cys6 DNA-binding domain"/>
    <property type="match status" value="1"/>
</dbReference>
<dbReference type="GO" id="GO:0003677">
    <property type="term" value="F:DNA binding"/>
    <property type="evidence" value="ECO:0007669"/>
    <property type="project" value="UniProtKB-KW"/>
</dbReference>
<dbReference type="CDD" id="cd00067">
    <property type="entry name" value="GAL4"/>
    <property type="match status" value="1"/>
</dbReference>
<dbReference type="SMART" id="SM00066">
    <property type="entry name" value="GAL4"/>
    <property type="match status" value="1"/>
</dbReference>
<dbReference type="OrthoDB" id="1919336at2759"/>